<dbReference type="Proteomes" id="UP000663090">
    <property type="component" value="Chromosome"/>
</dbReference>
<sequence>MLTSFMVTLVLFATPAGPQTWKVSGTDVTFEMSSEDLRGLRKGQEVFGLQSRKAEFLEGFKSEPNTDTSNWDGMKSFEVLSVVGPWVSYEETEGGYTGGAHPYAGSRYVTRDVTKGPDGFSLLDVFAEKEVLKALKADAFVRKHITDAAAFKKASTVEELMESLVPGQECVGFEYGLEAVKHSVAFHHLERGKVAIRIAFGYANQVCRGSKFVVGLLLPIPPALRPALEKAARREEGFLMKDIKAAGAPTVTFTWEPSSAPRP</sequence>
<accession>A0ABX7N8X4</accession>
<gene>
    <name evidence="1" type="ORF">JY572_37740</name>
</gene>
<proteinExistence type="predicted"/>
<evidence type="ECO:0000313" key="2">
    <source>
        <dbReference type="Proteomes" id="UP000663090"/>
    </source>
</evidence>
<protein>
    <recommendedName>
        <fullName evidence="3">Lipoprotein</fullName>
    </recommendedName>
</protein>
<evidence type="ECO:0008006" key="3">
    <source>
        <dbReference type="Google" id="ProtNLM"/>
    </source>
</evidence>
<reference evidence="1 2" key="1">
    <citation type="submission" date="2021-02" db="EMBL/GenBank/DDBJ databases">
        <title>De Novo genome assembly of isolated myxobacteria.</title>
        <authorList>
            <person name="Stevens D.C."/>
        </authorList>
    </citation>
    <scope>NUCLEOTIDE SEQUENCE [LARGE SCALE GENOMIC DNA]</scope>
    <source>
        <strain evidence="1 2">SCHIC003</strain>
    </source>
</reference>
<evidence type="ECO:0000313" key="1">
    <source>
        <dbReference type="EMBL" id="QSQ13999.1"/>
    </source>
</evidence>
<keyword evidence="2" id="KW-1185">Reference proteome</keyword>
<dbReference type="RefSeq" id="WP_206715793.1">
    <property type="nucleotide sequence ID" value="NZ_CP071091.1"/>
</dbReference>
<organism evidence="1 2">
    <name type="scientific">Myxococcus landrumensis</name>
    <dbReference type="NCBI Taxonomy" id="2813577"/>
    <lineage>
        <taxon>Bacteria</taxon>
        <taxon>Pseudomonadati</taxon>
        <taxon>Myxococcota</taxon>
        <taxon>Myxococcia</taxon>
        <taxon>Myxococcales</taxon>
        <taxon>Cystobacterineae</taxon>
        <taxon>Myxococcaceae</taxon>
        <taxon>Myxococcus</taxon>
    </lineage>
</organism>
<dbReference type="EMBL" id="CP071091">
    <property type="protein sequence ID" value="QSQ13999.1"/>
    <property type="molecule type" value="Genomic_DNA"/>
</dbReference>
<name>A0ABX7N8X4_9BACT</name>